<dbReference type="Pfam" id="PF00850">
    <property type="entry name" value="Hist_deacetyl"/>
    <property type="match status" value="2"/>
</dbReference>
<accession>A0AAE0GB00</accession>
<organism evidence="3 4">
    <name type="scientific">Cymbomonas tetramitiformis</name>
    <dbReference type="NCBI Taxonomy" id="36881"/>
    <lineage>
        <taxon>Eukaryota</taxon>
        <taxon>Viridiplantae</taxon>
        <taxon>Chlorophyta</taxon>
        <taxon>Pyramimonadophyceae</taxon>
        <taxon>Pyramimonadales</taxon>
        <taxon>Pyramimonadaceae</taxon>
        <taxon>Cymbomonas</taxon>
    </lineage>
</organism>
<dbReference type="PANTHER" id="PTHR10625">
    <property type="entry name" value="HISTONE DEACETYLASE HDAC1-RELATED"/>
    <property type="match status" value="1"/>
</dbReference>
<comment type="caution">
    <text evidence="3">The sequence shown here is derived from an EMBL/GenBank/DDBJ whole genome shotgun (WGS) entry which is preliminary data.</text>
</comment>
<dbReference type="InterPro" id="IPR023801">
    <property type="entry name" value="His_deacetylse_dom"/>
</dbReference>
<gene>
    <name evidence="3" type="ORF">CYMTET_17118</name>
</gene>
<name>A0AAE0GB00_9CHLO</name>
<dbReference type="Gene3D" id="3.40.800.20">
    <property type="entry name" value="Histone deacetylase domain"/>
    <property type="match status" value="2"/>
</dbReference>
<feature type="domain" description="Histone deacetylase" evidence="2">
    <location>
        <begin position="297"/>
        <end position="516"/>
    </location>
</feature>
<dbReference type="GO" id="GO:0040029">
    <property type="term" value="P:epigenetic regulation of gene expression"/>
    <property type="evidence" value="ECO:0007669"/>
    <property type="project" value="TreeGrafter"/>
</dbReference>
<dbReference type="GO" id="GO:0141221">
    <property type="term" value="F:histone deacetylase activity, hydrolytic mechanism"/>
    <property type="evidence" value="ECO:0007669"/>
    <property type="project" value="UniProtKB-EC"/>
</dbReference>
<dbReference type="AlphaFoldDB" id="A0AAE0GB00"/>
<proteinExistence type="predicted"/>
<reference evidence="3 4" key="1">
    <citation type="journal article" date="2015" name="Genome Biol. Evol.">
        <title>Comparative Genomics of a Bacterivorous Green Alga Reveals Evolutionary Causalities and Consequences of Phago-Mixotrophic Mode of Nutrition.</title>
        <authorList>
            <person name="Burns J.A."/>
            <person name="Paasch A."/>
            <person name="Narechania A."/>
            <person name="Kim E."/>
        </authorList>
    </citation>
    <scope>NUCLEOTIDE SEQUENCE [LARGE SCALE GENOMIC DNA]</scope>
    <source>
        <strain evidence="3 4">PLY_AMNH</strain>
    </source>
</reference>
<protein>
    <recommendedName>
        <fullName evidence="2">Histone deacetylase domain-containing protein</fullName>
    </recommendedName>
</protein>
<dbReference type="GO" id="GO:0000118">
    <property type="term" value="C:histone deacetylase complex"/>
    <property type="evidence" value="ECO:0007669"/>
    <property type="project" value="TreeGrafter"/>
</dbReference>
<dbReference type="InterPro" id="IPR023696">
    <property type="entry name" value="Ureohydrolase_dom_sf"/>
</dbReference>
<sequence>MPEVSDPSGECSVKEDEEGDVTQELSQLAISEERPPSEAPSDVKASEGTECPDGSGKGSHQPLDQQQLGSGDVASISCEAIGQSSSPSRALIGHGTALVYDDKMRLHQHPVKPHPECPDRILYIFQELQKKKLLDKCVQLPSQQATMEDLVRVHQKDHVDRVMGYKEYDGEELKGMARRYNSVYLNEHSTDSALTAAGNLLTRKPSSRQTLQHAGGPYLRGSRGITMIPIAFTPFMPLSVSPYPSSPSHMALRPTGTLFPPTTPLFFALSFRPSSTSQRCAGRPLSDASESMPSLLTDAGRGVAKVVIEVAQGNARNGVAVVRPPGHHAEASHCMGFCLINNVAVAASLARAQLGMERVMILDWDVHHGNGTQNIFADDPNVLFMSIHRYDNGDFYPGGPDADYECTGSGAGKGYTVNVAWNGSAKEISDEDYVHAFEHAVMPIATRFDPQLVLVSAGFDAAAGDPLGGCNVTSQGFAYMTHQLMSLAGGRIVLCLEGGYNLTSTAEAMGACVEVLQGAEPPAWQIRGEAKKNVQDAVAKTRKVHAKKWLSDLEVPECDAANQLHPTQQTNPTDLEVLECVAATPLHPTQQTDPTKPKRSLFACIYGFFAPKRQDSK</sequence>
<evidence type="ECO:0000313" key="3">
    <source>
        <dbReference type="EMBL" id="KAK3274708.1"/>
    </source>
</evidence>
<feature type="region of interest" description="Disordered" evidence="1">
    <location>
        <begin position="1"/>
        <end position="71"/>
    </location>
</feature>
<dbReference type="InterPro" id="IPR037138">
    <property type="entry name" value="His_deacetylse_dom_sf"/>
</dbReference>
<dbReference type="PRINTS" id="PR01270">
    <property type="entry name" value="HDASUPER"/>
</dbReference>
<evidence type="ECO:0000256" key="1">
    <source>
        <dbReference type="SAM" id="MobiDB-lite"/>
    </source>
</evidence>
<dbReference type="PANTHER" id="PTHR10625:SF25">
    <property type="entry name" value="HISTONE DEACETYLASE 18-RELATED"/>
    <property type="match status" value="1"/>
</dbReference>
<evidence type="ECO:0000313" key="4">
    <source>
        <dbReference type="Proteomes" id="UP001190700"/>
    </source>
</evidence>
<feature type="domain" description="Histone deacetylase" evidence="2">
    <location>
        <begin position="114"/>
        <end position="201"/>
    </location>
</feature>
<evidence type="ECO:0000259" key="2">
    <source>
        <dbReference type="Pfam" id="PF00850"/>
    </source>
</evidence>
<dbReference type="EMBL" id="LGRX02007565">
    <property type="protein sequence ID" value="KAK3274708.1"/>
    <property type="molecule type" value="Genomic_DNA"/>
</dbReference>
<keyword evidence="4" id="KW-1185">Reference proteome</keyword>
<dbReference type="SUPFAM" id="SSF52768">
    <property type="entry name" value="Arginase/deacetylase"/>
    <property type="match status" value="2"/>
</dbReference>
<dbReference type="InterPro" id="IPR000286">
    <property type="entry name" value="HDACs"/>
</dbReference>
<dbReference type="Proteomes" id="UP001190700">
    <property type="component" value="Unassembled WGS sequence"/>
</dbReference>